<comment type="caution">
    <text evidence="6">The sequence shown here is derived from an EMBL/GenBank/DDBJ whole genome shotgun (WGS) entry which is preliminary data.</text>
</comment>
<accession>K8X093</accession>
<dbReference type="PANTHER" id="PTHR42884:SF14">
    <property type="entry name" value="NEUROENDOCRINE CONVERTASE 1"/>
    <property type="match status" value="1"/>
</dbReference>
<dbReference type="STRING" id="1141662.OOA_09683"/>
<evidence type="ECO:0000259" key="5">
    <source>
        <dbReference type="Pfam" id="PF00082"/>
    </source>
</evidence>
<dbReference type="GO" id="GO:0016485">
    <property type="term" value="P:protein processing"/>
    <property type="evidence" value="ECO:0007669"/>
    <property type="project" value="TreeGrafter"/>
</dbReference>
<dbReference type="SUPFAM" id="SSF52743">
    <property type="entry name" value="Subtilisin-like"/>
    <property type="match status" value="1"/>
</dbReference>
<dbReference type="Gene3D" id="3.40.50.200">
    <property type="entry name" value="Peptidase S8/S53 domain"/>
    <property type="match status" value="1"/>
</dbReference>
<feature type="domain" description="Peptidase S8/S53" evidence="5">
    <location>
        <begin position="260"/>
        <end position="500"/>
    </location>
</feature>
<feature type="active site" description="Charge relay system" evidence="4">
    <location>
        <position position="297"/>
    </location>
</feature>
<dbReference type="PATRIC" id="fig|1141662.3.peg.1965"/>
<evidence type="ECO:0000256" key="2">
    <source>
        <dbReference type="ARBA" id="ARBA00022801"/>
    </source>
</evidence>
<feature type="active site" description="Charge relay system" evidence="4">
    <location>
        <position position="464"/>
    </location>
</feature>
<dbReference type="InterPro" id="IPR000209">
    <property type="entry name" value="Peptidase_S8/S53_dom"/>
</dbReference>
<evidence type="ECO:0000256" key="1">
    <source>
        <dbReference type="ARBA" id="ARBA00022670"/>
    </source>
</evidence>
<comment type="similarity">
    <text evidence="4">Belongs to the peptidase S8 family.</text>
</comment>
<keyword evidence="2 4" id="KW-0378">Hydrolase</keyword>
<dbReference type="InterPro" id="IPR015500">
    <property type="entry name" value="Peptidase_S8_subtilisin-rel"/>
</dbReference>
<gene>
    <name evidence="6" type="ORF">OOA_09683</name>
</gene>
<dbReference type="EMBL" id="AKKL01000023">
    <property type="protein sequence ID" value="EKT61865.1"/>
    <property type="molecule type" value="Genomic_DNA"/>
</dbReference>
<reference evidence="6 7" key="1">
    <citation type="journal article" date="2012" name="BMC Genomics">
        <title>Comparative genomics of bacteria in the genus Providencia isolated from wild Drosophila melanogaster.</title>
        <authorList>
            <person name="Galac M.R."/>
            <person name="Lazzaro B.P."/>
        </authorList>
    </citation>
    <scope>NUCLEOTIDE SEQUENCE [LARGE SCALE GENOMIC DNA]</scope>
    <source>
        <strain evidence="6 7">DSM 19968</strain>
    </source>
</reference>
<evidence type="ECO:0000313" key="6">
    <source>
        <dbReference type="EMBL" id="EKT61865.1"/>
    </source>
</evidence>
<dbReference type="PROSITE" id="PS51892">
    <property type="entry name" value="SUBTILASE"/>
    <property type="match status" value="1"/>
</dbReference>
<protein>
    <submittedName>
        <fullName evidence="6">Subtilisin family serine protease-like protein</fullName>
    </submittedName>
</protein>
<dbReference type="GO" id="GO:0016020">
    <property type="term" value="C:membrane"/>
    <property type="evidence" value="ECO:0007669"/>
    <property type="project" value="TreeGrafter"/>
</dbReference>
<feature type="active site" description="Charge relay system" evidence="4">
    <location>
        <position position="268"/>
    </location>
</feature>
<keyword evidence="1 4" id="KW-0645">Protease</keyword>
<dbReference type="eggNOG" id="COG1404">
    <property type="taxonomic scope" value="Bacteria"/>
</dbReference>
<dbReference type="OrthoDB" id="9790784at2"/>
<dbReference type="GO" id="GO:0004252">
    <property type="term" value="F:serine-type endopeptidase activity"/>
    <property type="evidence" value="ECO:0007669"/>
    <property type="project" value="UniProtKB-UniRule"/>
</dbReference>
<dbReference type="PANTHER" id="PTHR42884">
    <property type="entry name" value="PROPROTEIN CONVERTASE SUBTILISIN/KEXIN-RELATED"/>
    <property type="match status" value="1"/>
</dbReference>
<dbReference type="RefSeq" id="WP_008911950.1">
    <property type="nucleotide sequence ID" value="NZ_KB233222.1"/>
</dbReference>
<evidence type="ECO:0000256" key="4">
    <source>
        <dbReference type="PROSITE-ProRule" id="PRU01240"/>
    </source>
</evidence>
<name>K8X093_9GAMM</name>
<evidence type="ECO:0000313" key="7">
    <source>
        <dbReference type="Proteomes" id="UP000009336"/>
    </source>
</evidence>
<keyword evidence="3 4" id="KW-0720">Serine protease</keyword>
<dbReference type="PRINTS" id="PR00723">
    <property type="entry name" value="SUBTILISIN"/>
</dbReference>
<dbReference type="InterPro" id="IPR036852">
    <property type="entry name" value="Peptidase_S8/S53_dom_sf"/>
</dbReference>
<dbReference type="Proteomes" id="UP000009336">
    <property type="component" value="Unassembled WGS sequence"/>
</dbReference>
<keyword evidence="7" id="KW-1185">Reference proteome</keyword>
<evidence type="ECO:0000256" key="3">
    <source>
        <dbReference type="ARBA" id="ARBA00022825"/>
    </source>
</evidence>
<dbReference type="AlphaFoldDB" id="K8X093"/>
<dbReference type="HOGENOM" id="CLU_025568_0_0_6"/>
<proteinExistence type="inferred from homology"/>
<dbReference type="PROSITE" id="PS00138">
    <property type="entry name" value="SUBTILASE_SER"/>
    <property type="match status" value="1"/>
</dbReference>
<dbReference type="InterPro" id="IPR023828">
    <property type="entry name" value="Peptidase_S8_Ser-AS"/>
</dbReference>
<dbReference type="Pfam" id="PF00082">
    <property type="entry name" value="Peptidase_S8"/>
    <property type="match status" value="1"/>
</dbReference>
<sequence>MEINVFKFINNNENGIVVNFNNPLKKEIKIDLVSGNKTIESILTEEENHLFQIEKTGIYNIELSFKDNNGFLKKTNSNEILFTKKNKTPRNETYRNYVDIYSCSTEKSLNSKIDGIDKYYLEIKIKTKHSTKLNEKIKSDINLKLKLTPLSLNSNKNNEKNKLSDYQYLKYDGNTNFEDLNSLARMIDKLDYIEYCCVSPNTNGYSPLNTLLNTRNNNHYYINNFEYNDTTPDFSLLQTYLNEPSGMNIRNAWNKNIDASNVVVRHLDFGIYRNHEDLKDSNITVINSRPESEDCNHGTASTGCIVGSRNNFGVTGIAYGCKYYFYDTGDLDLIVNDTQAGDIISLDIQFLIDDKLLPVTTSRSWWERIKILIDKGATVIIAAGNGALDLSIPGVMNNFGDNGSMLIGACHHDTGTRVSFSNYNQETSLLNSWGDWSVTTTGYGSLQQFPGNNRNYTNTFSGTSSATPLCSGALALLQDYAKRNNVILSAWEMRKIIKLSNYTEGVKDGIGYRPNVDYLFKKIDELILNEIPYTCSENHIDSALIIPLVFNKEKNSKFEFSFDYSDAQVEHVGFVCVHQEQGENELIWYKHDYSLIKVLVVNIHEEKQVIYLRMSKVNDDNLFSMNSASMYNSSNENKFKLVFEYLKEDNPYIDSGRHVGTLPLYAKSWEYSNYKLNIMVNIIIL</sequence>
<organism evidence="6 7">
    <name type="scientific">Providencia burhodogranariea DSM 19968</name>
    <dbReference type="NCBI Taxonomy" id="1141662"/>
    <lineage>
        <taxon>Bacteria</taxon>
        <taxon>Pseudomonadati</taxon>
        <taxon>Pseudomonadota</taxon>
        <taxon>Gammaproteobacteria</taxon>
        <taxon>Enterobacterales</taxon>
        <taxon>Morganellaceae</taxon>
        <taxon>Providencia</taxon>
    </lineage>
</organism>